<proteinExistence type="predicted"/>
<dbReference type="Proteomes" id="UP001530400">
    <property type="component" value="Unassembled WGS sequence"/>
</dbReference>
<evidence type="ECO:0000313" key="2">
    <source>
        <dbReference type="EMBL" id="KAL3771426.1"/>
    </source>
</evidence>
<sequence length="323" mass="35806">MASEEERAAILAEYKAASAAGYSDEDDEADFDPGDDDSDDESNASDEEDDHAILHGSLSLNEDGRLIYSGSWSMKSDPNKRSKFKLRSQQVFYSKKQLEGCPQDKEGDGPKKASPVLFDEYNPTKTQLDSSSNGSTPLPSRRTILFDGFFFVKSDEHKEAVASNNGERKSKHGEKVKERDVEIFIQQESDSSGYSVTGRGYNIYGPFVLEGKYTVPAYNGDQAEMELQKTYGSGGNTKDTNVARGSKRRHVESDDDDDEEYEERTGFSELIELTEDAHLSVEELRKKYYGGDVKEEEDGDGGGGKMPAKKAKLEESDDSDCGF</sequence>
<feature type="compositionally biased region" description="Basic and acidic residues" evidence="1">
    <location>
        <begin position="96"/>
        <end position="111"/>
    </location>
</feature>
<feature type="compositionally biased region" description="Polar residues" evidence="1">
    <location>
        <begin position="123"/>
        <end position="138"/>
    </location>
</feature>
<evidence type="ECO:0000313" key="3">
    <source>
        <dbReference type="Proteomes" id="UP001530400"/>
    </source>
</evidence>
<organism evidence="2 3">
    <name type="scientific">Cyclotella atomus</name>
    <dbReference type="NCBI Taxonomy" id="382360"/>
    <lineage>
        <taxon>Eukaryota</taxon>
        <taxon>Sar</taxon>
        <taxon>Stramenopiles</taxon>
        <taxon>Ochrophyta</taxon>
        <taxon>Bacillariophyta</taxon>
        <taxon>Coscinodiscophyceae</taxon>
        <taxon>Thalassiosirophycidae</taxon>
        <taxon>Stephanodiscales</taxon>
        <taxon>Stephanodiscaceae</taxon>
        <taxon>Cyclotella</taxon>
    </lineage>
</organism>
<reference evidence="2 3" key="1">
    <citation type="submission" date="2024-10" db="EMBL/GenBank/DDBJ databases">
        <title>Updated reference genomes for cyclostephanoid diatoms.</title>
        <authorList>
            <person name="Roberts W.R."/>
            <person name="Alverson A.J."/>
        </authorList>
    </citation>
    <scope>NUCLEOTIDE SEQUENCE [LARGE SCALE GENOMIC DNA]</scope>
    <source>
        <strain evidence="2 3">AJA010-31</strain>
    </source>
</reference>
<evidence type="ECO:0000256" key="1">
    <source>
        <dbReference type="SAM" id="MobiDB-lite"/>
    </source>
</evidence>
<gene>
    <name evidence="2" type="ORF">ACHAWO_009089</name>
</gene>
<feature type="region of interest" description="Disordered" evidence="1">
    <location>
        <begin position="228"/>
        <end position="269"/>
    </location>
</feature>
<name>A0ABD3NAV7_9STRA</name>
<feature type="compositionally biased region" description="Acidic residues" evidence="1">
    <location>
        <begin position="23"/>
        <end position="50"/>
    </location>
</feature>
<feature type="region of interest" description="Disordered" evidence="1">
    <location>
        <begin position="95"/>
        <end position="139"/>
    </location>
</feature>
<feature type="compositionally biased region" description="Acidic residues" evidence="1">
    <location>
        <begin position="253"/>
        <end position="262"/>
    </location>
</feature>
<dbReference type="EMBL" id="JALLPJ020001287">
    <property type="protein sequence ID" value="KAL3771426.1"/>
    <property type="molecule type" value="Genomic_DNA"/>
</dbReference>
<keyword evidence="3" id="KW-1185">Reference proteome</keyword>
<comment type="caution">
    <text evidence="2">The sequence shown here is derived from an EMBL/GenBank/DDBJ whole genome shotgun (WGS) entry which is preliminary data.</text>
</comment>
<dbReference type="AlphaFoldDB" id="A0ABD3NAV7"/>
<feature type="region of interest" description="Disordered" evidence="1">
    <location>
        <begin position="16"/>
        <end position="57"/>
    </location>
</feature>
<protein>
    <submittedName>
        <fullName evidence="2">Uncharacterized protein</fullName>
    </submittedName>
</protein>
<feature type="region of interest" description="Disordered" evidence="1">
    <location>
        <begin position="287"/>
        <end position="323"/>
    </location>
</feature>
<accession>A0ABD3NAV7</accession>
<feature type="region of interest" description="Disordered" evidence="1">
    <location>
        <begin position="69"/>
        <end position="88"/>
    </location>
</feature>